<dbReference type="InterPro" id="IPR004506">
    <property type="entry name" value="MnmA-like"/>
</dbReference>
<evidence type="ECO:0000256" key="4">
    <source>
        <dbReference type="ARBA" id="ARBA00022555"/>
    </source>
</evidence>
<dbReference type="FunFam" id="3.40.50.620:FF:000115">
    <property type="entry name" value="tRNA-specific 2-thiouridylase MnmA"/>
    <property type="match status" value="1"/>
</dbReference>
<keyword evidence="9" id="KW-0694">RNA-binding</keyword>
<comment type="function">
    <text evidence="1">Catalyzes the 2-thiolation of uridine at the wobble position (U34) of mitochondrial tRNA(Lys), tRNA(Glu) and tRNA(Gln). Required for the formation of 5-taurinomethyl-2-thiouridine (tm5s2U) of mitochondrial tRNA(Lys), tRNA(Glu), and tRNA(Gln) at the wobble position. ATP is required to activate the C2 atom of the wobble base.</text>
</comment>
<keyword evidence="8" id="KW-0067">ATP-binding</keyword>
<dbReference type="Pfam" id="PF03054">
    <property type="entry name" value="tRNA_Me_trans"/>
    <property type="match status" value="1"/>
</dbReference>
<dbReference type="GeneID" id="24918945"/>
<keyword evidence="10" id="KW-1015">Disulfide bond</keyword>
<protein>
    <recommendedName>
        <fullName evidence="3">tRNA-5-taurinomethyluridine 2-sulfurtransferase</fullName>
        <ecNumber evidence="3">2.8.1.14</ecNumber>
    </recommendedName>
</protein>
<keyword evidence="14" id="KW-1185">Reference proteome</keyword>
<dbReference type="PANTHER" id="PTHR11933">
    <property type="entry name" value="TRNA 5-METHYLAMINOMETHYL-2-THIOURIDYLATE -METHYLTRANSFERASE"/>
    <property type="match status" value="1"/>
</dbReference>
<dbReference type="Gene3D" id="3.40.50.620">
    <property type="entry name" value="HUPs"/>
    <property type="match status" value="1"/>
</dbReference>
<keyword evidence="6" id="KW-0819">tRNA processing</keyword>
<dbReference type="NCBIfam" id="NF001138">
    <property type="entry name" value="PRK00143.1"/>
    <property type="match status" value="1"/>
</dbReference>
<feature type="domain" description="tRNA-specific 2-thiouridylase MnmA-like central" evidence="12">
    <location>
        <begin position="343"/>
        <end position="404"/>
    </location>
</feature>
<dbReference type="InParanoid" id="D8M0H6"/>
<keyword evidence="5" id="KW-0808">Transferase</keyword>
<dbReference type="FunFam" id="2.30.30.280:FF:000001">
    <property type="entry name" value="tRNA-specific 2-thiouridylase MnmA"/>
    <property type="match status" value="1"/>
</dbReference>
<dbReference type="InterPro" id="IPR023382">
    <property type="entry name" value="MnmA-like_central_sf"/>
</dbReference>
<dbReference type="EMBL" id="FN668643">
    <property type="protein sequence ID" value="CBK21565.2"/>
    <property type="molecule type" value="Genomic_DNA"/>
</dbReference>
<dbReference type="GO" id="GO:0005524">
    <property type="term" value="F:ATP binding"/>
    <property type="evidence" value="ECO:0007669"/>
    <property type="project" value="UniProtKB-KW"/>
</dbReference>
<dbReference type="EC" id="2.8.1.14" evidence="3"/>
<keyword evidence="7" id="KW-0547">Nucleotide-binding</keyword>
<dbReference type="InterPro" id="IPR014729">
    <property type="entry name" value="Rossmann-like_a/b/a_fold"/>
</dbReference>
<reference evidence="13" key="1">
    <citation type="submission" date="2010-02" db="EMBL/GenBank/DDBJ databases">
        <title>Sequencing and annotation of the Blastocystis hominis genome.</title>
        <authorList>
            <person name="Wincker P."/>
        </authorList>
    </citation>
    <scope>NUCLEOTIDE SEQUENCE</scope>
    <source>
        <strain evidence="13">Singapore isolate B</strain>
    </source>
</reference>
<evidence type="ECO:0000256" key="8">
    <source>
        <dbReference type="ARBA" id="ARBA00022840"/>
    </source>
</evidence>
<evidence type="ECO:0000256" key="5">
    <source>
        <dbReference type="ARBA" id="ARBA00022679"/>
    </source>
</evidence>
<evidence type="ECO:0000259" key="12">
    <source>
        <dbReference type="Pfam" id="PF20259"/>
    </source>
</evidence>
<evidence type="ECO:0000313" key="14">
    <source>
        <dbReference type="Proteomes" id="UP000008312"/>
    </source>
</evidence>
<dbReference type="GO" id="GO:0000049">
    <property type="term" value="F:tRNA binding"/>
    <property type="evidence" value="ECO:0007669"/>
    <property type="project" value="UniProtKB-KW"/>
</dbReference>
<dbReference type="SUPFAM" id="SSF52402">
    <property type="entry name" value="Adenine nucleotide alpha hydrolases-like"/>
    <property type="match status" value="1"/>
</dbReference>
<dbReference type="OrthoDB" id="3685at2759"/>
<keyword evidence="4" id="KW-0820">tRNA-binding</keyword>
<evidence type="ECO:0000256" key="3">
    <source>
        <dbReference type="ARBA" id="ARBA00011953"/>
    </source>
</evidence>
<dbReference type="PANTHER" id="PTHR11933:SF5">
    <property type="entry name" value="MITOCHONDRIAL TRNA-SPECIFIC 2-THIOURIDYLASE 1"/>
    <property type="match status" value="1"/>
</dbReference>
<dbReference type="InterPro" id="IPR046884">
    <property type="entry name" value="MnmA-like_central"/>
</dbReference>
<dbReference type="Proteomes" id="UP000008312">
    <property type="component" value="Unassembled WGS sequence"/>
</dbReference>
<evidence type="ECO:0000256" key="1">
    <source>
        <dbReference type="ARBA" id="ARBA00003986"/>
    </source>
</evidence>
<evidence type="ECO:0000256" key="6">
    <source>
        <dbReference type="ARBA" id="ARBA00022694"/>
    </source>
</evidence>
<organism evidence="13">
    <name type="scientific">Blastocystis hominis</name>
    <dbReference type="NCBI Taxonomy" id="12968"/>
    <lineage>
        <taxon>Eukaryota</taxon>
        <taxon>Sar</taxon>
        <taxon>Stramenopiles</taxon>
        <taxon>Bigyra</taxon>
        <taxon>Opalozoa</taxon>
        <taxon>Opalinata</taxon>
        <taxon>Blastocystidae</taxon>
        <taxon>Blastocystis</taxon>
    </lineage>
</organism>
<dbReference type="AlphaFoldDB" id="D8M0H6"/>
<dbReference type="GO" id="GO:0002143">
    <property type="term" value="P:tRNA wobble position uridine thiolation"/>
    <property type="evidence" value="ECO:0007669"/>
    <property type="project" value="TreeGrafter"/>
</dbReference>
<dbReference type="RefSeq" id="XP_012895613.1">
    <property type="nucleotide sequence ID" value="XM_013040159.1"/>
</dbReference>
<dbReference type="NCBIfam" id="TIGR00420">
    <property type="entry name" value="trmU"/>
    <property type="match status" value="1"/>
</dbReference>
<name>D8M0H6_BLAHO</name>
<gene>
    <name evidence="13" type="ORF">GSBLH_T00001714001</name>
</gene>
<evidence type="ECO:0000256" key="9">
    <source>
        <dbReference type="ARBA" id="ARBA00022884"/>
    </source>
</evidence>
<dbReference type="GO" id="GO:0061708">
    <property type="term" value="F:tRNA-5-taurinomethyluridine 2-sulfurtransferase"/>
    <property type="evidence" value="ECO:0007669"/>
    <property type="project" value="UniProtKB-EC"/>
</dbReference>
<proteinExistence type="inferred from homology"/>
<accession>D8M0H6</accession>
<evidence type="ECO:0000256" key="2">
    <source>
        <dbReference type="ARBA" id="ARBA00006191"/>
    </source>
</evidence>
<sequence>MLIRIRVTRCDTLLISHSPLSKSTFVTSPKITSLSIFTTGTYTLPSNQTSTRSPQPISTITSESSLCELKYFSIVSSHVSYRSKSLVPSPSKPSHSSSLNMRTLGRLLILNEIYFMFSTKLSQRILVSTVSKRWKTVFVGLSGGIDSSVSAYLLLKQGYDVKGVFMKNWSAEEETGKPLCPLKDDFIDARNVAEFLGIPLITYDFEKEYWTNVFEVCLDAFSSGLTPNPDVLCNRYIKFDAFAHRCFHEGADYIATGHYCRTNQGKPLSPFSEGIELLRGIDKSKDQSYFLSQINHSLLSRVLFPVGGMTKTAVRRLAEEVGLPNARKEESMGICFIGERNMKSFLNEYLSASPGKIRTIDGREIGKHDGILFFTIGQGVKIPNQREKYYVCQKNAQTNELIVCPGNHPALFRHDFYVAQSLQMHARSTGTMRCGRALPLFHFSLRIAQHTPIPSPFNANYATKQFANLVISSHL</sequence>
<comment type="catalytic activity">
    <reaction evidence="11">
        <text>5-taurinomethyluridine(34) in tRNA + S-sulfanyl-L-cysteinyl-[protein] + AH2 + ATP = 5-taurinomethyl-2-thiouridine(34) in tRNA + L-cysteinyl-[protein] + A + AMP + diphosphate + H(+)</text>
        <dbReference type="Rhea" id="RHEA:47040"/>
        <dbReference type="Rhea" id="RHEA-COMP:10131"/>
        <dbReference type="Rhea" id="RHEA-COMP:11726"/>
        <dbReference type="Rhea" id="RHEA-COMP:11732"/>
        <dbReference type="Rhea" id="RHEA-COMP:11733"/>
        <dbReference type="ChEBI" id="CHEBI:13193"/>
        <dbReference type="ChEBI" id="CHEBI:15378"/>
        <dbReference type="ChEBI" id="CHEBI:17499"/>
        <dbReference type="ChEBI" id="CHEBI:29950"/>
        <dbReference type="ChEBI" id="CHEBI:30616"/>
        <dbReference type="ChEBI" id="CHEBI:33019"/>
        <dbReference type="ChEBI" id="CHEBI:61963"/>
        <dbReference type="ChEBI" id="CHEBI:87171"/>
        <dbReference type="ChEBI" id="CHEBI:87172"/>
        <dbReference type="ChEBI" id="CHEBI:456215"/>
        <dbReference type="EC" id="2.8.1.14"/>
    </reaction>
</comment>
<evidence type="ECO:0000256" key="10">
    <source>
        <dbReference type="ARBA" id="ARBA00023157"/>
    </source>
</evidence>
<evidence type="ECO:0000313" key="13">
    <source>
        <dbReference type="EMBL" id="CBK21565.2"/>
    </source>
</evidence>
<dbReference type="Gene3D" id="2.30.30.280">
    <property type="entry name" value="Adenine nucleotide alpha hydrolases-like domains"/>
    <property type="match status" value="1"/>
</dbReference>
<dbReference type="Pfam" id="PF20259">
    <property type="entry name" value="tRNA_Me_trans_M"/>
    <property type="match status" value="1"/>
</dbReference>
<evidence type="ECO:0000256" key="11">
    <source>
        <dbReference type="ARBA" id="ARBA00049564"/>
    </source>
</evidence>
<dbReference type="CDD" id="cd01998">
    <property type="entry name" value="MnmA_TRMU-like"/>
    <property type="match status" value="1"/>
</dbReference>
<comment type="similarity">
    <text evidence="2">Belongs to the MnmA/TRMU family.</text>
</comment>
<evidence type="ECO:0000256" key="7">
    <source>
        <dbReference type="ARBA" id="ARBA00022741"/>
    </source>
</evidence>